<comment type="caution">
    <text evidence="3">The sequence shown here is derived from an EMBL/GenBank/DDBJ whole genome shotgun (WGS) entry which is preliminary data.</text>
</comment>
<dbReference type="InterPro" id="IPR054416">
    <property type="entry name" value="GST_UstS-like_C"/>
</dbReference>
<organism evidence="3 4">
    <name type="scientific">Diplogelasinospora grovesii</name>
    <dbReference type="NCBI Taxonomy" id="303347"/>
    <lineage>
        <taxon>Eukaryota</taxon>
        <taxon>Fungi</taxon>
        <taxon>Dikarya</taxon>
        <taxon>Ascomycota</taxon>
        <taxon>Pezizomycotina</taxon>
        <taxon>Sordariomycetes</taxon>
        <taxon>Sordariomycetidae</taxon>
        <taxon>Sordariales</taxon>
        <taxon>Diplogelasinosporaceae</taxon>
        <taxon>Diplogelasinospora</taxon>
    </lineage>
</organism>
<keyword evidence="4" id="KW-1185">Reference proteome</keyword>
<proteinExistence type="predicted"/>
<feature type="domain" description="Glutathione S-transferase UstS-like C-terminal" evidence="2">
    <location>
        <begin position="109"/>
        <end position="215"/>
    </location>
</feature>
<evidence type="ECO:0000313" key="4">
    <source>
        <dbReference type="Proteomes" id="UP001303473"/>
    </source>
</evidence>
<dbReference type="Pfam" id="PF22041">
    <property type="entry name" value="GST_C_7"/>
    <property type="match status" value="1"/>
</dbReference>
<dbReference type="SUPFAM" id="SSF47616">
    <property type="entry name" value="GST C-terminal domain-like"/>
    <property type="match status" value="1"/>
</dbReference>
<gene>
    <name evidence="3" type="ORF">QBC46DRAFT_395128</name>
</gene>
<dbReference type="Gene3D" id="3.40.30.10">
    <property type="entry name" value="Glutaredoxin"/>
    <property type="match status" value="1"/>
</dbReference>
<dbReference type="Proteomes" id="UP001303473">
    <property type="component" value="Unassembled WGS sequence"/>
</dbReference>
<evidence type="ECO:0000259" key="1">
    <source>
        <dbReference type="Pfam" id="PF13409"/>
    </source>
</evidence>
<dbReference type="CDD" id="cd03038">
    <property type="entry name" value="GST_N_etherase_LigE"/>
    <property type="match status" value="1"/>
</dbReference>
<reference evidence="4" key="1">
    <citation type="journal article" date="2023" name="Mol. Phylogenet. Evol.">
        <title>Genome-scale phylogeny and comparative genomics of the fungal order Sordariales.</title>
        <authorList>
            <person name="Hensen N."/>
            <person name="Bonometti L."/>
            <person name="Westerberg I."/>
            <person name="Brannstrom I.O."/>
            <person name="Guillou S."/>
            <person name="Cros-Aarteil S."/>
            <person name="Calhoun S."/>
            <person name="Haridas S."/>
            <person name="Kuo A."/>
            <person name="Mondo S."/>
            <person name="Pangilinan J."/>
            <person name="Riley R."/>
            <person name="LaButti K."/>
            <person name="Andreopoulos B."/>
            <person name="Lipzen A."/>
            <person name="Chen C."/>
            <person name="Yan M."/>
            <person name="Daum C."/>
            <person name="Ng V."/>
            <person name="Clum A."/>
            <person name="Steindorff A."/>
            <person name="Ohm R.A."/>
            <person name="Martin F."/>
            <person name="Silar P."/>
            <person name="Natvig D.O."/>
            <person name="Lalanne C."/>
            <person name="Gautier V."/>
            <person name="Ament-Velasquez S.L."/>
            <person name="Kruys A."/>
            <person name="Hutchinson M.I."/>
            <person name="Powell A.J."/>
            <person name="Barry K."/>
            <person name="Miller A.N."/>
            <person name="Grigoriev I.V."/>
            <person name="Debuchy R."/>
            <person name="Gladieux P."/>
            <person name="Hiltunen Thoren M."/>
            <person name="Johannesson H."/>
        </authorList>
    </citation>
    <scope>NUCLEOTIDE SEQUENCE [LARGE SCALE GENOMIC DNA]</scope>
    <source>
        <strain evidence="4">CBS 340.73</strain>
    </source>
</reference>
<protein>
    <recommendedName>
        <fullName evidence="5">GST N-terminal domain-containing protein</fullName>
    </recommendedName>
</protein>
<evidence type="ECO:0008006" key="5">
    <source>
        <dbReference type="Google" id="ProtNLM"/>
    </source>
</evidence>
<accession>A0AAN6N241</accession>
<dbReference type="InterPro" id="IPR036249">
    <property type="entry name" value="Thioredoxin-like_sf"/>
</dbReference>
<dbReference type="Gene3D" id="1.20.1050.10">
    <property type="match status" value="1"/>
</dbReference>
<dbReference type="InterPro" id="IPR036282">
    <property type="entry name" value="Glutathione-S-Trfase_C_sf"/>
</dbReference>
<dbReference type="SUPFAM" id="SSF52833">
    <property type="entry name" value="Thioredoxin-like"/>
    <property type="match status" value="1"/>
</dbReference>
<dbReference type="InterPro" id="IPR004045">
    <property type="entry name" value="Glutathione_S-Trfase_N"/>
</dbReference>
<dbReference type="AlphaFoldDB" id="A0AAN6N241"/>
<dbReference type="EMBL" id="MU853884">
    <property type="protein sequence ID" value="KAK3936413.1"/>
    <property type="molecule type" value="Genomic_DNA"/>
</dbReference>
<name>A0AAN6N241_9PEZI</name>
<evidence type="ECO:0000259" key="2">
    <source>
        <dbReference type="Pfam" id="PF22041"/>
    </source>
</evidence>
<dbReference type="Pfam" id="PF13409">
    <property type="entry name" value="GST_N_2"/>
    <property type="match status" value="1"/>
</dbReference>
<sequence length="243" mass="27787">MASNQIILFDLPSKPPCSAWSLNPWKTRLLLNYKGLDYKTEWLEYPNIKPTLEKHIPPNETGTPYTIPAIRLPDGTYMMDSRKIANYIEQKHPSPPVHLDSPYLAKLEAIMPRLMTELRGIYIPLIPKRLLNEASVPYWNETRTKAVGMSLDQLEKERGGDIGWSAVAPLLQEVTALLKENTEGPFFMGKTVSYADFVWAGFLIFCQRIGQDVYEEALKRSGDAKVHEDLMEAVKPWSQRNDH</sequence>
<feature type="domain" description="GST N-terminal" evidence="1">
    <location>
        <begin position="20"/>
        <end position="90"/>
    </location>
</feature>
<evidence type="ECO:0000313" key="3">
    <source>
        <dbReference type="EMBL" id="KAK3936413.1"/>
    </source>
</evidence>